<dbReference type="RefSeq" id="WP_379853703.1">
    <property type="nucleotide sequence ID" value="NZ_JBHZPZ010000003.1"/>
</dbReference>
<dbReference type="Pfam" id="PF12833">
    <property type="entry name" value="HTH_18"/>
    <property type="match status" value="1"/>
</dbReference>
<dbReference type="SMART" id="SM00342">
    <property type="entry name" value="HTH_ARAC"/>
    <property type="match status" value="1"/>
</dbReference>
<evidence type="ECO:0000256" key="3">
    <source>
        <dbReference type="ARBA" id="ARBA00023163"/>
    </source>
</evidence>
<dbReference type="SUPFAM" id="SSF46689">
    <property type="entry name" value="Homeodomain-like"/>
    <property type="match status" value="1"/>
</dbReference>
<feature type="domain" description="HTH araC/xylS-type" evidence="4">
    <location>
        <begin position="197"/>
        <end position="296"/>
    </location>
</feature>
<keyword evidence="1" id="KW-0805">Transcription regulation</keyword>
<organism evidence="5 6">
    <name type="scientific">Flavobacterium xylosi</name>
    <dbReference type="NCBI Taxonomy" id="3230415"/>
    <lineage>
        <taxon>Bacteria</taxon>
        <taxon>Pseudomonadati</taxon>
        <taxon>Bacteroidota</taxon>
        <taxon>Flavobacteriia</taxon>
        <taxon>Flavobacteriales</taxon>
        <taxon>Flavobacteriaceae</taxon>
        <taxon>Flavobacterium</taxon>
    </lineage>
</organism>
<dbReference type="Gene3D" id="6.10.340.10">
    <property type="match status" value="1"/>
</dbReference>
<name>A0ABW6HST6_9FLAO</name>
<dbReference type="PANTHER" id="PTHR47893:SF1">
    <property type="entry name" value="REGULATORY PROTEIN PCHR"/>
    <property type="match status" value="1"/>
</dbReference>
<evidence type="ECO:0000313" key="6">
    <source>
        <dbReference type="Proteomes" id="UP001600109"/>
    </source>
</evidence>
<evidence type="ECO:0000256" key="2">
    <source>
        <dbReference type="ARBA" id="ARBA00023125"/>
    </source>
</evidence>
<evidence type="ECO:0000256" key="1">
    <source>
        <dbReference type="ARBA" id="ARBA00023015"/>
    </source>
</evidence>
<dbReference type="Gene3D" id="1.10.10.60">
    <property type="entry name" value="Homeodomain-like"/>
    <property type="match status" value="1"/>
</dbReference>
<gene>
    <name evidence="5" type="ORF">ACFX5E_03075</name>
</gene>
<dbReference type="PROSITE" id="PS00041">
    <property type="entry name" value="HTH_ARAC_FAMILY_1"/>
    <property type="match status" value="1"/>
</dbReference>
<dbReference type="Proteomes" id="UP001600109">
    <property type="component" value="Unassembled WGS sequence"/>
</dbReference>
<comment type="caution">
    <text evidence="5">The sequence shown here is derived from an EMBL/GenBank/DDBJ whole genome shotgun (WGS) entry which is preliminary data.</text>
</comment>
<protein>
    <submittedName>
        <fullName evidence="5">Helix-turn-helix domain-containing protein</fullName>
    </submittedName>
</protein>
<dbReference type="PANTHER" id="PTHR47893">
    <property type="entry name" value="REGULATORY PROTEIN PCHR"/>
    <property type="match status" value="1"/>
</dbReference>
<accession>A0ABW6HST6</accession>
<reference evidence="5 6" key="1">
    <citation type="submission" date="2024-06" db="EMBL/GenBank/DDBJ databases">
        <title>Flavobacterium spp. isolated from glacier.</title>
        <authorList>
            <person name="Han D."/>
        </authorList>
    </citation>
    <scope>NUCLEOTIDE SEQUENCE [LARGE SCALE GENOMIC DNA]</scope>
    <source>
        <strain evidence="5 6">LS2P90</strain>
    </source>
</reference>
<evidence type="ECO:0000259" key="4">
    <source>
        <dbReference type="PROSITE" id="PS01124"/>
    </source>
</evidence>
<keyword evidence="6" id="KW-1185">Reference proteome</keyword>
<dbReference type="SUPFAM" id="SSF158472">
    <property type="entry name" value="HAMP domain-like"/>
    <property type="match status" value="1"/>
</dbReference>
<dbReference type="CDD" id="cd06225">
    <property type="entry name" value="HAMP"/>
    <property type="match status" value="1"/>
</dbReference>
<proteinExistence type="predicted"/>
<dbReference type="InterPro" id="IPR009057">
    <property type="entry name" value="Homeodomain-like_sf"/>
</dbReference>
<dbReference type="InterPro" id="IPR018062">
    <property type="entry name" value="HTH_AraC-typ_CS"/>
</dbReference>
<keyword evidence="2" id="KW-0238">DNA-binding</keyword>
<keyword evidence="3" id="KW-0804">Transcription</keyword>
<dbReference type="InterPro" id="IPR053142">
    <property type="entry name" value="PchR_regulatory_protein"/>
</dbReference>
<sequence length="301" mass="35239">MDMQQNQQRIKAIYQMLFEMATGNLSFRIIKTDQNDEVGKLSEMLNNLAGKMHDIILQSGYVNPHYSYQNLVQTSFILEDNFIISNFNAHVPEALNYESEELFQVDFGKFIAPQSFGIWNQKKMEASLDDNYHSTVQLILITGNNKLLPTFCTISRLRYSDKIIVNSITTILQELLSDAKYVIKINPEKQSEAMIMQNLYDYILNHLEQPLPTLKELAVLFDSNEYKLKLGFREFFKTSIYNFYHEERLKRAHLMIEQTKIPLKEIAIMNGFNTYLNFYKAFKKRFKYAPSEVVRGPNDTD</sequence>
<dbReference type="PROSITE" id="PS01124">
    <property type="entry name" value="HTH_ARAC_FAMILY_2"/>
    <property type="match status" value="1"/>
</dbReference>
<dbReference type="InterPro" id="IPR018060">
    <property type="entry name" value="HTH_AraC"/>
</dbReference>
<dbReference type="EMBL" id="JBHZPZ010000003">
    <property type="protein sequence ID" value="MFE3867053.1"/>
    <property type="molecule type" value="Genomic_DNA"/>
</dbReference>
<evidence type="ECO:0000313" key="5">
    <source>
        <dbReference type="EMBL" id="MFE3867053.1"/>
    </source>
</evidence>